<dbReference type="InterPro" id="IPR006577">
    <property type="entry name" value="UAS"/>
</dbReference>
<name>A0A4P9XBJ5_9FUNG</name>
<dbReference type="PROSITE" id="PS50033">
    <property type="entry name" value="UBX"/>
    <property type="match status" value="1"/>
</dbReference>
<organism evidence="5 6">
    <name type="scientific">Caulochytrium protostelioides</name>
    <dbReference type="NCBI Taxonomy" id="1555241"/>
    <lineage>
        <taxon>Eukaryota</taxon>
        <taxon>Fungi</taxon>
        <taxon>Fungi incertae sedis</taxon>
        <taxon>Chytridiomycota</taxon>
        <taxon>Chytridiomycota incertae sedis</taxon>
        <taxon>Chytridiomycetes</taxon>
        <taxon>Caulochytriales</taxon>
        <taxon>Caulochytriaceae</taxon>
        <taxon>Caulochytrium</taxon>
    </lineage>
</organism>
<keyword evidence="6" id="KW-1185">Reference proteome</keyword>
<dbReference type="GO" id="GO:0005783">
    <property type="term" value="C:endoplasmic reticulum"/>
    <property type="evidence" value="ECO:0007669"/>
    <property type="project" value="TreeGrafter"/>
</dbReference>
<dbReference type="OrthoDB" id="1026733at2759"/>
<feature type="compositionally biased region" description="Low complexity" evidence="2">
    <location>
        <begin position="89"/>
        <end position="117"/>
    </location>
</feature>
<dbReference type="Gene3D" id="3.40.30.10">
    <property type="entry name" value="Glutaredoxin"/>
    <property type="match status" value="1"/>
</dbReference>
<dbReference type="InterPro" id="IPR001012">
    <property type="entry name" value="UBX_dom"/>
</dbReference>
<evidence type="ECO:0000256" key="2">
    <source>
        <dbReference type="SAM" id="MobiDB-lite"/>
    </source>
</evidence>
<protein>
    <recommendedName>
        <fullName evidence="4">UBX domain-containing protein</fullName>
    </recommendedName>
</protein>
<dbReference type="SMART" id="SM00166">
    <property type="entry name" value="UBX"/>
    <property type="match status" value="1"/>
</dbReference>
<dbReference type="Gene3D" id="3.10.20.90">
    <property type="entry name" value="Phosphatidylinositol 3-kinase Catalytic Subunit, Chain A, domain 1"/>
    <property type="match status" value="1"/>
</dbReference>
<dbReference type="EMBL" id="ML014142">
    <property type="protein sequence ID" value="RKP02510.1"/>
    <property type="molecule type" value="Genomic_DNA"/>
</dbReference>
<keyword evidence="1" id="KW-0175">Coiled coil</keyword>
<evidence type="ECO:0000259" key="4">
    <source>
        <dbReference type="PROSITE" id="PS50033"/>
    </source>
</evidence>
<feature type="compositionally biased region" description="Low complexity" evidence="2">
    <location>
        <begin position="312"/>
        <end position="329"/>
    </location>
</feature>
<proteinExistence type="predicted"/>
<dbReference type="Pfam" id="PF14555">
    <property type="entry name" value="UBA_4"/>
    <property type="match status" value="1"/>
</dbReference>
<reference evidence="6" key="1">
    <citation type="journal article" date="2018" name="Nat. Microbiol.">
        <title>Leveraging single-cell genomics to expand the fungal tree of life.</title>
        <authorList>
            <person name="Ahrendt S.R."/>
            <person name="Quandt C.A."/>
            <person name="Ciobanu D."/>
            <person name="Clum A."/>
            <person name="Salamov A."/>
            <person name="Andreopoulos B."/>
            <person name="Cheng J.F."/>
            <person name="Woyke T."/>
            <person name="Pelin A."/>
            <person name="Henrissat B."/>
            <person name="Reynolds N.K."/>
            <person name="Benny G.L."/>
            <person name="Smith M.E."/>
            <person name="James T.Y."/>
            <person name="Grigoriev I.V."/>
        </authorList>
    </citation>
    <scope>NUCLEOTIDE SEQUENCE [LARGE SCALE GENOMIC DNA]</scope>
    <source>
        <strain evidence="6">ATCC 52028</strain>
    </source>
</reference>
<keyword evidence="3" id="KW-0812">Transmembrane</keyword>
<dbReference type="Pfam" id="PF00789">
    <property type="entry name" value="UBX"/>
    <property type="match status" value="1"/>
</dbReference>
<feature type="transmembrane region" description="Helical" evidence="3">
    <location>
        <begin position="130"/>
        <end position="153"/>
    </location>
</feature>
<dbReference type="GO" id="GO:0036503">
    <property type="term" value="P:ERAD pathway"/>
    <property type="evidence" value="ECO:0007669"/>
    <property type="project" value="TreeGrafter"/>
</dbReference>
<evidence type="ECO:0000256" key="3">
    <source>
        <dbReference type="SAM" id="Phobius"/>
    </source>
</evidence>
<sequence length="541" mass="56787">MDRPQKVQELQNLAGISEAQADAILAAHGDRLEDAVEAYLAHGAEAAARMPATAGVGGGADSDSDGAADSTTGLRRRHGGRDGARSTHDTASSSSSLSSTTAAASSRADSAPDRASNAGAVARPTANVQLLWLVVSVITLPFQLLAVGLRSVWQWTPFGRRRGLLRAPAPSSVTADAAAKAAVALYRERFGTAEGPAWYPGAYRAAIEQIKQSADPLLVVLGDPDTDADAYDRFCRAILNSPQLAAFLQNTRAVAWLGHVSHLEAYQVARLTRAQRFPCIGLIACPDGRPVVIDTVALRDDEAARLHRAETRPAAATRRAGGALPEPGPAAAAVAETESEAATVARALMSRLEAAYAPVALALAQRQRDAAARAAARQIRAQQDRAYQASLEADRAKAAKRAEAEAAAAARAAALAAQQVEAAAALARETARRARLAAAFGDPAHEPAAEAGAVTRISFRLGSGQRLVRRFRLADPVQTLYDFVDSQPESLVPLHAKVSLYDTFPRRELTDRGASLAATRLTNATLAVDLELDEPAVAVDA</sequence>
<dbReference type="InterPro" id="IPR050730">
    <property type="entry name" value="UBX_domain-protein"/>
</dbReference>
<gene>
    <name evidence="5" type="ORF">CXG81DRAFT_24884</name>
</gene>
<dbReference type="STRING" id="1555241.A0A4P9XBJ5"/>
<evidence type="ECO:0000256" key="1">
    <source>
        <dbReference type="ARBA" id="ARBA00023054"/>
    </source>
</evidence>
<evidence type="ECO:0000313" key="5">
    <source>
        <dbReference type="EMBL" id="RKP02510.1"/>
    </source>
</evidence>
<keyword evidence="3" id="KW-0472">Membrane</keyword>
<dbReference type="InterPro" id="IPR029071">
    <property type="entry name" value="Ubiquitin-like_domsf"/>
</dbReference>
<dbReference type="GO" id="GO:0043130">
    <property type="term" value="F:ubiquitin binding"/>
    <property type="evidence" value="ECO:0007669"/>
    <property type="project" value="TreeGrafter"/>
</dbReference>
<feature type="region of interest" description="Disordered" evidence="2">
    <location>
        <begin position="309"/>
        <end position="329"/>
    </location>
</feature>
<accession>A0A4P9XBJ5</accession>
<dbReference type="PANTHER" id="PTHR23322:SF1">
    <property type="entry name" value="FAS-ASSOCIATED FACTOR 2"/>
    <property type="match status" value="1"/>
</dbReference>
<evidence type="ECO:0000313" key="6">
    <source>
        <dbReference type="Proteomes" id="UP000274922"/>
    </source>
</evidence>
<feature type="domain" description="UBX" evidence="4">
    <location>
        <begin position="450"/>
        <end position="529"/>
    </location>
</feature>
<keyword evidence="3" id="KW-1133">Transmembrane helix</keyword>
<dbReference type="AlphaFoldDB" id="A0A4P9XBJ5"/>
<dbReference type="PANTHER" id="PTHR23322">
    <property type="entry name" value="FAS-ASSOCIATED PROTEIN"/>
    <property type="match status" value="1"/>
</dbReference>
<dbReference type="SUPFAM" id="SSF54236">
    <property type="entry name" value="Ubiquitin-like"/>
    <property type="match status" value="1"/>
</dbReference>
<dbReference type="SMART" id="SM00594">
    <property type="entry name" value="UAS"/>
    <property type="match status" value="1"/>
</dbReference>
<dbReference type="Proteomes" id="UP000274922">
    <property type="component" value="Unassembled WGS sequence"/>
</dbReference>
<feature type="region of interest" description="Disordered" evidence="2">
    <location>
        <begin position="51"/>
        <end position="117"/>
    </location>
</feature>
<dbReference type="CDD" id="cd01767">
    <property type="entry name" value="UBX"/>
    <property type="match status" value="1"/>
</dbReference>